<name>A0A317Q5W5_9GAMM</name>
<evidence type="ECO:0000256" key="1">
    <source>
        <dbReference type="SAM" id="Phobius"/>
    </source>
</evidence>
<feature type="transmembrane region" description="Helical" evidence="1">
    <location>
        <begin position="50"/>
        <end position="70"/>
    </location>
</feature>
<feature type="transmembrane region" description="Helical" evidence="1">
    <location>
        <begin position="21"/>
        <end position="44"/>
    </location>
</feature>
<evidence type="ECO:0000313" key="2">
    <source>
        <dbReference type="EMBL" id="PWW11818.1"/>
    </source>
</evidence>
<accession>A0A317Q5W5</accession>
<dbReference type="EMBL" id="QGTT01000010">
    <property type="protein sequence ID" value="PWW11818.1"/>
    <property type="molecule type" value="Genomic_DNA"/>
</dbReference>
<dbReference type="AlphaFoldDB" id="A0A317Q5W5"/>
<dbReference type="Proteomes" id="UP000246964">
    <property type="component" value="Unassembled WGS sequence"/>
</dbReference>
<keyword evidence="1" id="KW-1133">Transmembrane helix</keyword>
<keyword evidence="1" id="KW-0472">Membrane</keyword>
<protein>
    <submittedName>
        <fullName evidence="2">Uncharacterized protein</fullName>
    </submittedName>
</protein>
<proteinExistence type="predicted"/>
<gene>
    <name evidence="2" type="ORF">DET45_1103</name>
</gene>
<evidence type="ECO:0000313" key="3">
    <source>
        <dbReference type="Proteomes" id="UP000246964"/>
    </source>
</evidence>
<comment type="caution">
    <text evidence="2">The sequence shown here is derived from an EMBL/GenBank/DDBJ whole genome shotgun (WGS) entry which is preliminary data.</text>
</comment>
<keyword evidence="3" id="KW-1185">Reference proteome</keyword>
<reference evidence="2 3" key="1">
    <citation type="submission" date="2018-05" db="EMBL/GenBank/DDBJ databases">
        <title>Freshwater and sediment microbial communities from various areas in North America, analyzing microbe dynamics in response to fracking.</title>
        <authorList>
            <person name="Lamendella R."/>
        </authorList>
    </citation>
    <scope>NUCLEOTIDE SEQUENCE [LARGE SCALE GENOMIC DNA]</scope>
    <source>
        <strain evidence="2 3">125B1</strain>
    </source>
</reference>
<keyword evidence="1" id="KW-0812">Transmembrane</keyword>
<sequence length="81" mass="9770">MQTKSNKYVSRKLLLGYLVVYPFYYVIAMFLATIILMFIFDWSFQFSEKIFYILALIMWLVSYVAHFDILRHALSLRKSLE</sequence>
<organism evidence="2 3">
    <name type="scientific">Pseudidiomarina maritima</name>
    <dbReference type="NCBI Taxonomy" id="519453"/>
    <lineage>
        <taxon>Bacteria</taxon>
        <taxon>Pseudomonadati</taxon>
        <taxon>Pseudomonadota</taxon>
        <taxon>Gammaproteobacteria</taxon>
        <taxon>Alteromonadales</taxon>
        <taxon>Idiomarinaceae</taxon>
        <taxon>Pseudidiomarina</taxon>
    </lineage>
</organism>